<dbReference type="PROSITE" id="PS51112">
    <property type="entry name" value="AMMECR1"/>
    <property type="match status" value="1"/>
</dbReference>
<dbReference type="AlphaFoldDB" id="A0A2G9YR55"/>
<dbReference type="InterPro" id="IPR036071">
    <property type="entry name" value="AMMECR1_dom_sf"/>
</dbReference>
<protein>
    <submittedName>
        <fullName evidence="2">AMMECR1 domain-containing protein</fullName>
    </submittedName>
</protein>
<feature type="domain" description="AMMECR1" evidence="1">
    <location>
        <begin position="1"/>
        <end position="172"/>
    </location>
</feature>
<evidence type="ECO:0000313" key="2">
    <source>
        <dbReference type="EMBL" id="PIP21717.1"/>
    </source>
</evidence>
<dbReference type="InterPro" id="IPR002733">
    <property type="entry name" value="AMMECR1_domain"/>
</dbReference>
<accession>A0A2G9YR55</accession>
<dbReference type="EMBL" id="PCRM01000024">
    <property type="protein sequence ID" value="PIP21717.1"/>
    <property type="molecule type" value="Genomic_DNA"/>
</dbReference>
<dbReference type="NCBIfam" id="TIGR00296">
    <property type="entry name" value="TIGR00296 family protein"/>
    <property type="match status" value="1"/>
</dbReference>
<dbReference type="InterPro" id="IPR027485">
    <property type="entry name" value="AMMECR1_N"/>
</dbReference>
<dbReference type="InterPro" id="IPR023473">
    <property type="entry name" value="AMMECR1"/>
</dbReference>
<dbReference type="Gene3D" id="3.30.700.20">
    <property type="entry name" value="Hypothetical protein ph0010, domain 1"/>
    <property type="match status" value="1"/>
</dbReference>
<proteinExistence type="predicted"/>
<evidence type="ECO:0000313" key="3">
    <source>
        <dbReference type="Proteomes" id="UP000231567"/>
    </source>
</evidence>
<dbReference type="SUPFAM" id="SSF143447">
    <property type="entry name" value="AMMECR1-like"/>
    <property type="match status" value="1"/>
</dbReference>
<dbReference type="Pfam" id="PF01871">
    <property type="entry name" value="AMMECR1"/>
    <property type="match status" value="1"/>
</dbReference>
<gene>
    <name evidence="2" type="ORF">COX39_01490</name>
</gene>
<organism evidence="2 3">
    <name type="scientific">Candidatus Nealsonbacteria bacterium CG23_combo_of_CG06-09_8_20_14_all_40_13</name>
    <dbReference type="NCBI Taxonomy" id="1974724"/>
    <lineage>
        <taxon>Bacteria</taxon>
        <taxon>Candidatus Nealsoniibacteriota</taxon>
    </lineage>
</organism>
<dbReference type="PANTHER" id="PTHR13016">
    <property type="entry name" value="AMMECR1 HOMOLOG"/>
    <property type="match status" value="1"/>
</dbReference>
<dbReference type="PANTHER" id="PTHR13016:SF0">
    <property type="entry name" value="AMME SYNDROME CANDIDATE GENE 1 PROTEIN"/>
    <property type="match status" value="1"/>
</dbReference>
<dbReference type="InterPro" id="IPR027623">
    <property type="entry name" value="AmmeMemoSam_A"/>
</dbReference>
<dbReference type="Proteomes" id="UP000231567">
    <property type="component" value="Unassembled WGS sequence"/>
</dbReference>
<sequence length="172" mass="19047">MNPYVDLAQKTIQTFLGGGREISPPKGLPKEMLTKKAGVFVSLHHKKDHSLRGCIGSYFCRHENIAQEIIKNAISAAVSDPRFSPLSLEELPAIEISVDVLSQPEPIEGPKSLDPKKYGVIVKTKDGRTGLLLPDILGISDAGYQVAIARRKAGILPFENIYLYRFTVERYK</sequence>
<comment type="caution">
    <text evidence="2">The sequence shown here is derived from an EMBL/GenBank/DDBJ whole genome shotgun (WGS) entry which is preliminary data.</text>
</comment>
<dbReference type="NCBIfam" id="TIGR04335">
    <property type="entry name" value="AmmeMemoSam_A"/>
    <property type="match status" value="1"/>
</dbReference>
<reference evidence="2 3" key="1">
    <citation type="submission" date="2017-09" db="EMBL/GenBank/DDBJ databases">
        <title>Depth-based differentiation of microbial function through sediment-hosted aquifers and enrichment of novel symbionts in the deep terrestrial subsurface.</title>
        <authorList>
            <person name="Probst A.J."/>
            <person name="Ladd B."/>
            <person name="Jarett J.K."/>
            <person name="Geller-Mcgrath D.E."/>
            <person name="Sieber C.M."/>
            <person name="Emerson J.B."/>
            <person name="Anantharaman K."/>
            <person name="Thomas B.C."/>
            <person name="Malmstrom R."/>
            <person name="Stieglmeier M."/>
            <person name="Klingl A."/>
            <person name="Woyke T."/>
            <person name="Ryan C.M."/>
            <person name="Banfield J.F."/>
        </authorList>
    </citation>
    <scope>NUCLEOTIDE SEQUENCE [LARGE SCALE GENOMIC DNA]</scope>
    <source>
        <strain evidence="2">CG23_combo_of_CG06-09_8_20_14_all_40_13</strain>
    </source>
</reference>
<name>A0A2G9YR55_9BACT</name>
<evidence type="ECO:0000259" key="1">
    <source>
        <dbReference type="PROSITE" id="PS51112"/>
    </source>
</evidence>